<feature type="region of interest" description="Disordered" evidence="1">
    <location>
        <begin position="74"/>
        <end position="117"/>
    </location>
</feature>
<organism evidence="2 3">
    <name type="scientific">Platanthera guangdongensis</name>
    <dbReference type="NCBI Taxonomy" id="2320717"/>
    <lineage>
        <taxon>Eukaryota</taxon>
        <taxon>Viridiplantae</taxon>
        <taxon>Streptophyta</taxon>
        <taxon>Embryophyta</taxon>
        <taxon>Tracheophyta</taxon>
        <taxon>Spermatophyta</taxon>
        <taxon>Magnoliopsida</taxon>
        <taxon>Liliopsida</taxon>
        <taxon>Asparagales</taxon>
        <taxon>Orchidaceae</taxon>
        <taxon>Orchidoideae</taxon>
        <taxon>Orchideae</taxon>
        <taxon>Orchidinae</taxon>
        <taxon>Platanthera</taxon>
    </lineage>
</organism>
<evidence type="ECO:0000256" key="1">
    <source>
        <dbReference type="SAM" id="MobiDB-lite"/>
    </source>
</evidence>
<keyword evidence="3" id="KW-1185">Reference proteome</keyword>
<comment type="caution">
    <text evidence="2">The sequence shown here is derived from an EMBL/GenBank/DDBJ whole genome shotgun (WGS) entry which is preliminary data.</text>
</comment>
<sequence length="117" mass="13043">MASETQYSCPHKRAAEEVAKGQWVMTQLQCLMLLEDGPELAELLLQQALFFTREALGMLAPCDCDRFPLTVERRSDRGKSKAAKFSGRKKTQHSSLVHASSADVEGRSQHLLPSQIL</sequence>
<evidence type="ECO:0000313" key="2">
    <source>
        <dbReference type="EMBL" id="KAK8955776.1"/>
    </source>
</evidence>
<reference evidence="2 3" key="1">
    <citation type="journal article" date="2022" name="Nat. Plants">
        <title>Genomes of leafy and leafless Platanthera orchids illuminate the evolution of mycoheterotrophy.</title>
        <authorList>
            <person name="Li M.H."/>
            <person name="Liu K.W."/>
            <person name="Li Z."/>
            <person name="Lu H.C."/>
            <person name="Ye Q.L."/>
            <person name="Zhang D."/>
            <person name="Wang J.Y."/>
            <person name="Li Y.F."/>
            <person name="Zhong Z.M."/>
            <person name="Liu X."/>
            <person name="Yu X."/>
            <person name="Liu D.K."/>
            <person name="Tu X.D."/>
            <person name="Liu B."/>
            <person name="Hao Y."/>
            <person name="Liao X.Y."/>
            <person name="Jiang Y.T."/>
            <person name="Sun W.H."/>
            <person name="Chen J."/>
            <person name="Chen Y.Q."/>
            <person name="Ai Y."/>
            <person name="Zhai J.W."/>
            <person name="Wu S.S."/>
            <person name="Zhou Z."/>
            <person name="Hsiao Y.Y."/>
            <person name="Wu W.L."/>
            <person name="Chen Y.Y."/>
            <person name="Lin Y.F."/>
            <person name="Hsu J.L."/>
            <person name="Li C.Y."/>
            <person name="Wang Z.W."/>
            <person name="Zhao X."/>
            <person name="Zhong W.Y."/>
            <person name="Ma X.K."/>
            <person name="Ma L."/>
            <person name="Huang J."/>
            <person name="Chen G.Z."/>
            <person name="Huang M.Z."/>
            <person name="Huang L."/>
            <person name="Peng D.H."/>
            <person name="Luo Y.B."/>
            <person name="Zou S.Q."/>
            <person name="Chen S.P."/>
            <person name="Lan S."/>
            <person name="Tsai W.C."/>
            <person name="Van de Peer Y."/>
            <person name="Liu Z.J."/>
        </authorList>
    </citation>
    <scope>NUCLEOTIDE SEQUENCE [LARGE SCALE GENOMIC DNA]</scope>
    <source>
        <strain evidence="2">Lor288</strain>
    </source>
</reference>
<accession>A0ABR2LZW0</accession>
<dbReference type="EMBL" id="JBBWWR010000013">
    <property type="protein sequence ID" value="KAK8955776.1"/>
    <property type="molecule type" value="Genomic_DNA"/>
</dbReference>
<dbReference type="Proteomes" id="UP001412067">
    <property type="component" value="Unassembled WGS sequence"/>
</dbReference>
<proteinExistence type="predicted"/>
<protein>
    <submittedName>
        <fullName evidence="2">Uncharacterized protein</fullName>
    </submittedName>
</protein>
<evidence type="ECO:0000313" key="3">
    <source>
        <dbReference type="Proteomes" id="UP001412067"/>
    </source>
</evidence>
<name>A0ABR2LZW0_9ASPA</name>
<feature type="compositionally biased region" description="Basic residues" evidence="1">
    <location>
        <begin position="80"/>
        <end position="92"/>
    </location>
</feature>
<gene>
    <name evidence="2" type="ORF">KSP40_PGU017047</name>
</gene>